<name>A0A0E9VVU4_ANGAN</name>
<evidence type="ECO:0000313" key="1">
    <source>
        <dbReference type="EMBL" id="JAH81363.1"/>
    </source>
</evidence>
<reference evidence="1" key="1">
    <citation type="submission" date="2014-11" db="EMBL/GenBank/DDBJ databases">
        <authorList>
            <person name="Amaro Gonzalez C."/>
        </authorList>
    </citation>
    <scope>NUCLEOTIDE SEQUENCE</scope>
</reference>
<dbReference type="AlphaFoldDB" id="A0A0E9VVU4"/>
<protein>
    <submittedName>
        <fullName evidence="1">Uncharacterized protein</fullName>
    </submittedName>
</protein>
<organism evidence="1">
    <name type="scientific">Anguilla anguilla</name>
    <name type="common">European freshwater eel</name>
    <name type="synonym">Muraena anguilla</name>
    <dbReference type="NCBI Taxonomy" id="7936"/>
    <lineage>
        <taxon>Eukaryota</taxon>
        <taxon>Metazoa</taxon>
        <taxon>Chordata</taxon>
        <taxon>Craniata</taxon>
        <taxon>Vertebrata</taxon>
        <taxon>Euteleostomi</taxon>
        <taxon>Actinopterygii</taxon>
        <taxon>Neopterygii</taxon>
        <taxon>Teleostei</taxon>
        <taxon>Anguilliformes</taxon>
        <taxon>Anguillidae</taxon>
        <taxon>Anguilla</taxon>
    </lineage>
</organism>
<reference evidence="1" key="2">
    <citation type="journal article" date="2015" name="Fish Shellfish Immunol.">
        <title>Early steps in the European eel (Anguilla anguilla)-Vibrio vulnificus interaction in the gills: Role of the RtxA13 toxin.</title>
        <authorList>
            <person name="Callol A."/>
            <person name="Pajuelo D."/>
            <person name="Ebbesson L."/>
            <person name="Teles M."/>
            <person name="MacKenzie S."/>
            <person name="Amaro C."/>
        </authorList>
    </citation>
    <scope>NUCLEOTIDE SEQUENCE</scope>
</reference>
<proteinExistence type="predicted"/>
<dbReference type="EMBL" id="GBXM01027214">
    <property type="protein sequence ID" value="JAH81363.1"/>
    <property type="molecule type" value="Transcribed_RNA"/>
</dbReference>
<accession>A0A0E9VVU4</accession>
<sequence length="40" mass="4804">MQYFLPGIFSTCSWPHCPPRFLYSSVFFIHLFLFFTPKAE</sequence>